<keyword evidence="3" id="KW-0949">S-adenosyl-L-methionine</keyword>
<evidence type="ECO:0000313" key="10">
    <source>
        <dbReference type="Proteomes" id="UP000297872"/>
    </source>
</evidence>
<evidence type="ECO:0000256" key="4">
    <source>
        <dbReference type="ARBA" id="ARBA00022723"/>
    </source>
</evidence>
<dbReference type="PANTHER" id="PTHR43273:SF3">
    <property type="entry name" value="ANAEROBIC SULFATASE-MATURATING ENZYME HOMOLOG ASLB-RELATED"/>
    <property type="match status" value="1"/>
</dbReference>
<dbReference type="Gene3D" id="3.20.20.70">
    <property type="entry name" value="Aldolase class I"/>
    <property type="match status" value="1"/>
</dbReference>
<keyword evidence="2" id="KW-0004">4Fe-4S</keyword>
<dbReference type="SFLD" id="SFLDG01384">
    <property type="entry name" value="thioether_bond_formation_requi"/>
    <property type="match status" value="1"/>
</dbReference>
<sequence>MNDNIATPFAKPLYVMLKPAGAHCNLNCKYCYYLEKNNLYNTSQRHLMTDEMLEQFTQEYIEAQTMNQVLFTWHGGEPLMRSIDFYKKALELQKKYAHGKQIDNVIQTNGTLLTDEWCEFFAQNHFLVGISIDGPQEYHDHYRQTSAGKPSWEKVMHGISLLKKHRVEWNAMAVVNAYNAEHPLEFYHFFRDNGCQYLQFTPIVERLTEHEDGRTLASLADVSYEDNYEDVGNAKKQKENQEITIADFSVTSEQWGKFLCTIFDDWVRHDVGKIFVEIFDCTLANWVGVQPGICAYSKECGHAGVMEHNGDVFSCDHFVFPEYKLGNIQDKSLIDMLYGEKQQAFSRLKHTSLPRQCKECDMEFACHGECPKNRFENDKYGEPGLNYLCKGYYEYYTHVAPYMDFMKRELQAQRPPANIMNVLK</sequence>
<keyword evidence="10" id="KW-1185">Reference proteome</keyword>
<organism evidence="9 10">
    <name type="scientific">Segatella hominis</name>
    <dbReference type="NCBI Taxonomy" id="2518605"/>
    <lineage>
        <taxon>Bacteria</taxon>
        <taxon>Pseudomonadati</taxon>
        <taxon>Bacteroidota</taxon>
        <taxon>Bacteroidia</taxon>
        <taxon>Bacteroidales</taxon>
        <taxon>Prevotellaceae</taxon>
        <taxon>Segatella</taxon>
    </lineage>
</organism>
<reference evidence="9 10" key="1">
    <citation type="submission" date="2019-02" db="EMBL/GenBank/DDBJ databases">
        <title>Draft Genome Sequence of the Prevotella sp. BCRC 81118, Isolated from Human Feces.</title>
        <authorList>
            <person name="Huang C.-H."/>
        </authorList>
    </citation>
    <scope>NUCLEOTIDE SEQUENCE [LARGE SCALE GENOMIC DNA]</scope>
    <source>
        <strain evidence="9 10">BCRC 81118</strain>
    </source>
</reference>
<comment type="similarity">
    <text evidence="7">Belongs to the radical SAM superfamily. Anaerobic sulfatase-maturating enzyme family.</text>
</comment>
<feature type="domain" description="Radical SAM core" evidence="8">
    <location>
        <begin position="7"/>
        <end position="242"/>
    </location>
</feature>
<evidence type="ECO:0000256" key="5">
    <source>
        <dbReference type="ARBA" id="ARBA00023004"/>
    </source>
</evidence>
<dbReference type="GeneID" id="302996445"/>
<dbReference type="EMBL" id="SGVY01000053">
    <property type="protein sequence ID" value="TFH76221.1"/>
    <property type="molecule type" value="Genomic_DNA"/>
</dbReference>
<dbReference type="SUPFAM" id="SSF102114">
    <property type="entry name" value="Radical SAM enzymes"/>
    <property type="match status" value="1"/>
</dbReference>
<dbReference type="InterPro" id="IPR023867">
    <property type="entry name" value="Sulphatase_maturase_rSAM"/>
</dbReference>
<accession>A0A4Y8V6B6</accession>
<dbReference type="RefSeq" id="WP_134844338.1">
    <property type="nucleotide sequence ID" value="NZ_SGVY01000053.1"/>
</dbReference>
<evidence type="ECO:0000256" key="3">
    <source>
        <dbReference type="ARBA" id="ARBA00022691"/>
    </source>
</evidence>
<evidence type="ECO:0000259" key="8">
    <source>
        <dbReference type="PROSITE" id="PS51918"/>
    </source>
</evidence>
<dbReference type="NCBIfam" id="TIGR03942">
    <property type="entry name" value="sulfatase_rSAM"/>
    <property type="match status" value="1"/>
</dbReference>
<keyword evidence="4" id="KW-0479">Metal-binding</keyword>
<dbReference type="NCBIfam" id="TIGR04085">
    <property type="entry name" value="rSAM_more_4Fe4S"/>
    <property type="match status" value="1"/>
</dbReference>
<dbReference type="InterPro" id="IPR047207">
    <property type="entry name" value="SPASM_anSME"/>
</dbReference>
<dbReference type="PANTHER" id="PTHR43273">
    <property type="entry name" value="ANAEROBIC SULFATASE-MATURATING ENZYME HOMOLOG ASLB-RELATED"/>
    <property type="match status" value="1"/>
</dbReference>
<dbReference type="InterPro" id="IPR023885">
    <property type="entry name" value="4Fe4S-binding_SPASM_dom"/>
</dbReference>
<dbReference type="GO" id="GO:0016491">
    <property type="term" value="F:oxidoreductase activity"/>
    <property type="evidence" value="ECO:0007669"/>
    <property type="project" value="InterPro"/>
</dbReference>
<dbReference type="InterPro" id="IPR034491">
    <property type="entry name" value="Anaerob_Ser_sulfatase-maturase"/>
</dbReference>
<dbReference type="InterPro" id="IPR007197">
    <property type="entry name" value="rSAM"/>
</dbReference>
<dbReference type="InterPro" id="IPR013785">
    <property type="entry name" value="Aldolase_TIM"/>
</dbReference>
<dbReference type="SFLD" id="SFLDG01072">
    <property type="entry name" value="dehydrogenase_like"/>
    <property type="match status" value="1"/>
</dbReference>
<evidence type="ECO:0000313" key="9">
    <source>
        <dbReference type="EMBL" id="TFH76221.1"/>
    </source>
</evidence>
<dbReference type="AlphaFoldDB" id="A0A4Y8V6B6"/>
<dbReference type="SFLD" id="SFLDG01067">
    <property type="entry name" value="SPASM/twitch_domain_containing"/>
    <property type="match status" value="1"/>
</dbReference>
<comment type="cofactor">
    <cofactor evidence="1">
        <name>[4Fe-4S] cluster</name>
        <dbReference type="ChEBI" id="CHEBI:49883"/>
    </cofactor>
</comment>
<keyword evidence="6" id="KW-0411">Iron-sulfur</keyword>
<dbReference type="CDD" id="cd21120">
    <property type="entry name" value="SPASM_anSME"/>
    <property type="match status" value="1"/>
</dbReference>
<dbReference type="Pfam" id="PF13186">
    <property type="entry name" value="SPASM"/>
    <property type="match status" value="1"/>
</dbReference>
<dbReference type="PROSITE" id="PS51918">
    <property type="entry name" value="RADICAL_SAM"/>
    <property type="match status" value="1"/>
</dbReference>
<protein>
    <submittedName>
        <fullName evidence="9">Anaerobic sulfatase-maturation protein</fullName>
    </submittedName>
</protein>
<dbReference type="SFLD" id="SFLDG01386">
    <property type="entry name" value="main_SPASM_domain-containing"/>
    <property type="match status" value="1"/>
</dbReference>
<dbReference type="InterPro" id="IPR058240">
    <property type="entry name" value="rSAM_sf"/>
</dbReference>
<dbReference type="GO" id="GO:0046872">
    <property type="term" value="F:metal ion binding"/>
    <property type="evidence" value="ECO:0007669"/>
    <property type="project" value="UniProtKB-KW"/>
</dbReference>
<evidence type="ECO:0000256" key="7">
    <source>
        <dbReference type="ARBA" id="ARBA00023601"/>
    </source>
</evidence>
<dbReference type="OrthoDB" id="9808591at2"/>
<dbReference type="Proteomes" id="UP000297872">
    <property type="component" value="Unassembled WGS sequence"/>
</dbReference>
<dbReference type="Pfam" id="PF04055">
    <property type="entry name" value="Radical_SAM"/>
    <property type="match status" value="1"/>
</dbReference>
<dbReference type="GO" id="GO:0051539">
    <property type="term" value="F:4 iron, 4 sulfur cluster binding"/>
    <property type="evidence" value="ECO:0007669"/>
    <property type="project" value="UniProtKB-KW"/>
</dbReference>
<dbReference type="SFLD" id="SFLDF00285">
    <property type="entry name" value="anaerobic_Ser-type_sulfatase-m"/>
    <property type="match status" value="1"/>
</dbReference>
<name>A0A4Y8V6B6_9BACT</name>
<evidence type="ECO:0000256" key="2">
    <source>
        <dbReference type="ARBA" id="ARBA00022485"/>
    </source>
</evidence>
<evidence type="ECO:0000256" key="1">
    <source>
        <dbReference type="ARBA" id="ARBA00001966"/>
    </source>
</evidence>
<dbReference type="CDD" id="cd01335">
    <property type="entry name" value="Radical_SAM"/>
    <property type="match status" value="1"/>
</dbReference>
<gene>
    <name evidence="9" type="ORF">EXN75_14340</name>
</gene>
<keyword evidence="5" id="KW-0408">Iron</keyword>
<evidence type="ECO:0000256" key="6">
    <source>
        <dbReference type="ARBA" id="ARBA00023014"/>
    </source>
</evidence>
<comment type="caution">
    <text evidence="9">The sequence shown here is derived from an EMBL/GenBank/DDBJ whole genome shotgun (WGS) entry which is preliminary data.</text>
</comment>
<proteinExistence type="inferred from homology"/>
<dbReference type="NCBIfam" id="NF010308">
    <property type="entry name" value="PRK13745.1"/>
    <property type="match status" value="1"/>
</dbReference>
<dbReference type="SFLD" id="SFLDS00029">
    <property type="entry name" value="Radical_SAM"/>
    <property type="match status" value="1"/>
</dbReference>